<organism evidence="1 2">
    <name type="scientific">Araneus ventricosus</name>
    <name type="common">Orbweaver spider</name>
    <name type="synonym">Epeira ventricosa</name>
    <dbReference type="NCBI Taxonomy" id="182803"/>
    <lineage>
        <taxon>Eukaryota</taxon>
        <taxon>Metazoa</taxon>
        <taxon>Ecdysozoa</taxon>
        <taxon>Arthropoda</taxon>
        <taxon>Chelicerata</taxon>
        <taxon>Arachnida</taxon>
        <taxon>Araneae</taxon>
        <taxon>Araneomorphae</taxon>
        <taxon>Entelegynae</taxon>
        <taxon>Araneoidea</taxon>
        <taxon>Araneidae</taxon>
        <taxon>Araneus</taxon>
    </lineage>
</organism>
<keyword evidence="2" id="KW-1185">Reference proteome</keyword>
<proteinExistence type="predicted"/>
<dbReference type="AlphaFoldDB" id="A0A4Y2EYT5"/>
<dbReference type="Proteomes" id="UP000499080">
    <property type="component" value="Unassembled WGS sequence"/>
</dbReference>
<evidence type="ECO:0000313" key="2">
    <source>
        <dbReference type="Proteomes" id="UP000499080"/>
    </source>
</evidence>
<evidence type="ECO:0000313" key="1">
    <source>
        <dbReference type="EMBL" id="GBM33697.1"/>
    </source>
</evidence>
<comment type="caution">
    <text evidence="1">The sequence shown here is derived from an EMBL/GenBank/DDBJ whole genome shotgun (WGS) entry which is preliminary data.</text>
</comment>
<gene>
    <name evidence="1" type="ORF">AVEN_54826_1</name>
</gene>
<accession>A0A4Y2EYT5</accession>
<sequence length="90" mass="11031">MVRNRILPLIFNKHIRKLTLKHFLLSQRDQTIDCRIKECLKSDFNKTADFIHDMRDREAINGKWSMCKRRKMYRGGFRTPFEIEIDFIER</sequence>
<name>A0A4Y2EYT5_ARAVE</name>
<dbReference type="EMBL" id="BGPR01000739">
    <property type="protein sequence ID" value="GBM33697.1"/>
    <property type="molecule type" value="Genomic_DNA"/>
</dbReference>
<protein>
    <submittedName>
        <fullName evidence="1">Uncharacterized protein</fullName>
    </submittedName>
</protein>
<reference evidence="1 2" key="1">
    <citation type="journal article" date="2019" name="Sci. Rep.">
        <title>Orb-weaving spider Araneus ventricosus genome elucidates the spidroin gene catalogue.</title>
        <authorList>
            <person name="Kono N."/>
            <person name="Nakamura H."/>
            <person name="Ohtoshi R."/>
            <person name="Moran D.A.P."/>
            <person name="Shinohara A."/>
            <person name="Yoshida Y."/>
            <person name="Fujiwara M."/>
            <person name="Mori M."/>
            <person name="Tomita M."/>
            <person name="Arakawa K."/>
        </authorList>
    </citation>
    <scope>NUCLEOTIDE SEQUENCE [LARGE SCALE GENOMIC DNA]</scope>
</reference>